<dbReference type="Pfam" id="PF09820">
    <property type="entry name" value="AAA-ATPase_like"/>
    <property type="match status" value="1"/>
</dbReference>
<dbReference type="PATRIC" id="fig|742737.3.peg.2936"/>
<keyword evidence="3" id="KW-1185">Reference proteome</keyword>
<sequence length="560" mass="65204">MAFKPLPIGVDNFEDIIRNGYYYVDKTQMIKELWDRKGKVNLFTRPRRFGKTLNMSMLQYFFENTGVEEQNNKNRELFAGLHIMKAGDAYTGLMGQYPVISLSLKSGKQATFENSMAMLKRRIAEEFRRHQYIRDNIGDQRERFDRIMMEKGDLNDYLDAIAFLSSLLNQCYGKPAIILIDEYDVPLENAYFNGFYEEMLHFIRSLFESALKTNSCLEFAVITGCLRITRESIFTGLNNLKVISILDEFYGEYFGLTQAEVDEMLVFYGQEKNRETLKQWYDGYLFGGKEVYNPWSVINYVESLTGNEQAFPKPYWSNTSANSIVKDLVEQADIGVREEIENLIDGGTIEKQIHEDITYGDIYQSEDNLWNFLFFTGYLKKVEGRMEGNRQYMTMAIPNEEVKYTYENTVLSWFDSNIRQKDFSPLFEALEQGDTDTMETILAENLMETISFYDYAENYYHGFLAGILRTGGDKYIVKSNREAGLGRPDIVIRTPSVRGRAFVIEIKAADSLADMERQCQAALSQIKTQKYREEFLEEGFKNVWAYGICFWKKEVMVRLL</sequence>
<evidence type="ECO:0000313" key="3">
    <source>
        <dbReference type="Proteomes" id="UP000005384"/>
    </source>
</evidence>
<dbReference type="RefSeq" id="WP_006780915.1">
    <property type="nucleotide sequence ID" value="NZ_CP040506.1"/>
</dbReference>
<evidence type="ECO:0000259" key="1">
    <source>
        <dbReference type="Pfam" id="PF09820"/>
    </source>
</evidence>
<gene>
    <name evidence="2" type="ORF">HMPREF9473_02937</name>
</gene>
<feature type="domain" description="AAA-ATPase-like" evidence="1">
    <location>
        <begin position="7"/>
        <end position="234"/>
    </location>
</feature>
<dbReference type="OrthoDB" id="1050390at2"/>
<dbReference type="Pfam" id="PF08011">
    <property type="entry name" value="PDDEXK_9"/>
    <property type="match status" value="1"/>
</dbReference>
<reference evidence="2 3" key="1">
    <citation type="submission" date="2011-08" db="EMBL/GenBank/DDBJ databases">
        <title>The Genome Sequence of Clostridium hathewayi WAL-18680.</title>
        <authorList>
            <consortium name="The Broad Institute Genome Sequencing Platform"/>
            <person name="Earl A."/>
            <person name="Ward D."/>
            <person name="Feldgarden M."/>
            <person name="Gevers D."/>
            <person name="Finegold S.M."/>
            <person name="Summanen P.H."/>
            <person name="Molitoris D.R."/>
            <person name="Song M."/>
            <person name="Daigneault M."/>
            <person name="Allen-Vercoe E."/>
            <person name="Young S.K."/>
            <person name="Zeng Q."/>
            <person name="Gargeya S."/>
            <person name="Fitzgerald M."/>
            <person name="Haas B."/>
            <person name="Abouelleil A."/>
            <person name="Alvarado L."/>
            <person name="Arachchi H.M."/>
            <person name="Berlin A."/>
            <person name="Brown A."/>
            <person name="Chapman S.B."/>
            <person name="Chen Z."/>
            <person name="Dunbar C."/>
            <person name="Freedman E."/>
            <person name="Gearin G."/>
            <person name="Gellesch M."/>
            <person name="Goldberg J."/>
            <person name="Griggs A."/>
            <person name="Gujja S."/>
            <person name="Heiman D."/>
            <person name="Howarth C."/>
            <person name="Larson L."/>
            <person name="Lui A."/>
            <person name="MacDonald P.J.P."/>
            <person name="Montmayeur A."/>
            <person name="Murphy C."/>
            <person name="Neiman D."/>
            <person name="Pearson M."/>
            <person name="Priest M."/>
            <person name="Roberts A."/>
            <person name="Saif S."/>
            <person name="Shea T."/>
            <person name="Shenoy N."/>
            <person name="Sisk P."/>
            <person name="Stolte C."/>
            <person name="Sykes S."/>
            <person name="Wortman J."/>
            <person name="Nusbaum C."/>
            <person name="Birren B."/>
        </authorList>
    </citation>
    <scope>NUCLEOTIDE SEQUENCE [LARGE SCALE GENOMIC DNA]</scope>
    <source>
        <strain evidence="2 3">WAL-18680</strain>
    </source>
</reference>
<dbReference type="AlphaFoldDB" id="G5IHF9"/>
<dbReference type="InterPro" id="IPR012547">
    <property type="entry name" value="PDDEXK_9"/>
</dbReference>
<evidence type="ECO:0000313" key="2">
    <source>
        <dbReference type="EMBL" id="EHI59086.1"/>
    </source>
</evidence>
<dbReference type="SUPFAM" id="SSF52540">
    <property type="entry name" value="P-loop containing nucleoside triphosphate hydrolases"/>
    <property type="match status" value="1"/>
</dbReference>
<proteinExistence type="predicted"/>
<dbReference type="PANTHER" id="PTHR34825">
    <property type="entry name" value="CONSERVED PROTEIN, WITH A WEAK D-GALACTARATE DEHYDRATASE/ALTRONATE HYDROLASE DOMAIN"/>
    <property type="match status" value="1"/>
</dbReference>
<dbReference type="InterPro" id="IPR018631">
    <property type="entry name" value="AAA-ATPase-like_dom"/>
</dbReference>
<name>G5IHF9_9FIRM</name>
<comment type="caution">
    <text evidence="2">The sequence shown here is derived from an EMBL/GenBank/DDBJ whole genome shotgun (WGS) entry which is preliminary data.</text>
</comment>
<dbReference type="InterPro" id="IPR027417">
    <property type="entry name" value="P-loop_NTPase"/>
</dbReference>
<dbReference type="EMBL" id="ADLN01000077">
    <property type="protein sequence ID" value="EHI59086.1"/>
    <property type="molecule type" value="Genomic_DNA"/>
</dbReference>
<protein>
    <recommendedName>
        <fullName evidence="1">AAA-ATPase-like domain-containing protein</fullName>
    </recommendedName>
</protein>
<dbReference type="PANTHER" id="PTHR34825:SF1">
    <property type="entry name" value="AAA-ATPASE-LIKE DOMAIN-CONTAINING PROTEIN"/>
    <property type="match status" value="1"/>
</dbReference>
<dbReference type="Proteomes" id="UP000005384">
    <property type="component" value="Unassembled WGS sequence"/>
</dbReference>
<accession>G5IHF9</accession>
<dbReference type="HOGENOM" id="CLU_021114_1_2_9"/>
<organism evidence="2 3">
    <name type="scientific">Hungatella hathewayi WAL-18680</name>
    <dbReference type="NCBI Taxonomy" id="742737"/>
    <lineage>
        <taxon>Bacteria</taxon>
        <taxon>Bacillati</taxon>
        <taxon>Bacillota</taxon>
        <taxon>Clostridia</taxon>
        <taxon>Lachnospirales</taxon>
        <taxon>Lachnospiraceae</taxon>
        <taxon>Hungatella</taxon>
    </lineage>
</organism>